<feature type="region of interest" description="Disordered" evidence="1">
    <location>
        <begin position="64"/>
        <end position="198"/>
    </location>
</feature>
<gene>
    <name evidence="2" type="ORF">JKP34_16410</name>
</gene>
<dbReference type="Proteomes" id="UP000642920">
    <property type="component" value="Unassembled WGS sequence"/>
</dbReference>
<proteinExistence type="predicted"/>
<keyword evidence="3" id="KW-1185">Reference proteome</keyword>
<dbReference type="EMBL" id="JAERQG010000004">
    <property type="protein sequence ID" value="MBL0766853.1"/>
    <property type="molecule type" value="Genomic_DNA"/>
</dbReference>
<feature type="compositionally biased region" description="Basic and acidic residues" evidence="1">
    <location>
        <begin position="376"/>
        <end position="398"/>
    </location>
</feature>
<evidence type="ECO:0000313" key="2">
    <source>
        <dbReference type="EMBL" id="MBL0766853.1"/>
    </source>
</evidence>
<feature type="compositionally biased region" description="Basic and acidic residues" evidence="1">
    <location>
        <begin position="64"/>
        <end position="93"/>
    </location>
</feature>
<organism evidence="2 3">
    <name type="scientific">Marivirga atlantica</name>
    <dbReference type="NCBI Taxonomy" id="1548457"/>
    <lineage>
        <taxon>Bacteria</taxon>
        <taxon>Pseudomonadati</taxon>
        <taxon>Bacteroidota</taxon>
        <taxon>Cytophagia</taxon>
        <taxon>Cytophagales</taxon>
        <taxon>Marivirgaceae</taxon>
        <taxon>Marivirga</taxon>
    </lineage>
</organism>
<comment type="caution">
    <text evidence="2">The sequence shown here is derived from an EMBL/GenBank/DDBJ whole genome shotgun (WGS) entry which is preliminary data.</text>
</comment>
<feature type="compositionally biased region" description="Basic and acidic residues" evidence="1">
    <location>
        <begin position="155"/>
        <end position="198"/>
    </location>
</feature>
<accession>A0A937AIL8</accession>
<protein>
    <submittedName>
        <fullName evidence="2">Uncharacterized protein</fullName>
    </submittedName>
</protein>
<reference evidence="2" key="1">
    <citation type="submission" date="2021-01" db="EMBL/GenBank/DDBJ databases">
        <title>Marivirga sp. nov., isolated from intertidal surface sediments.</title>
        <authorList>
            <person name="Zhang M."/>
        </authorList>
    </citation>
    <scope>NUCLEOTIDE SEQUENCE</scope>
    <source>
        <strain evidence="2">SM1354</strain>
    </source>
</reference>
<evidence type="ECO:0000256" key="1">
    <source>
        <dbReference type="SAM" id="MobiDB-lite"/>
    </source>
</evidence>
<dbReference type="RefSeq" id="WP_201923841.1">
    <property type="nucleotide sequence ID" value="NZ_JAERQG010000004.1"/>
</dbReference>
<name>A0A937AIL8_9BACT</name>
<evidence type="ECO:0000313" key="3">
    <source>
        <dbReference type="Proteomes" id="UP000642920"/>
    </source>
</evidence>
<dbReference type="AlphaFoldDB" id="A0A937AIL8"/>
<feature type="region of interest" description="Disordered" evidence="1">
    <location>
        <begin position="365"/>
        <end position="405"/>
    </location>
</feature>
<sequence>MLLICGATQESFAQIRRGKNPLETEKIDPPKMDLKKVKTSKRSKITKWDWSKIMWFKARKSDYETKKYNPDKRPKRKVYNEKPEIRSESRKPGEGAVELKTPLIPYDTRVAEKGPILQKKNKAKKPSGKDVGPRVDVPIIGIIRPEKTLQNKKKDKTDRKVDGKRLYTAKESDRPKPYDFDELESSKRKSKPTKLDNDKLMNFQVADKPKPYDDDKLMYITKEDPKKQEVHGKRLLVSAPEKPKKRELHDDRLLVAAPEKPKKAELHDDRLMITVPKIERSKLHDERLLTVKERQYPSSTMKRITEDIAKYDGDYKITTKKGKDYHPSSRHLSASRHGIPWLRRTQQSLSMFWSKIWPWDLQPSSVTEKKPKLRRDKKEGQIWDTTVHPDEWNKKPEQAESGEEQ</sequence>